<keyword evidence="1" id="KW-0472">Membrane</keyword>
<dbReference type="EMBL" id="JH000578">
    <property type="protein sequence ID" value="EGW00668.1"/>
    <property type="molecule type" value="Genomic_DNA"/>
</dbReference>
<sequence>MVPSCWLCLLSIQLLLGLLLVAFIFLNFTVKFKCGTLFMFSVTPDILTWF</sequence>
<dbReference type="InParanoid" id="G3HPK3"/>
<evidence type="ECO:0000256" key="1">
    <source>
        <dbReference type="SAM" id="Phobius"/>
    </source>
</evidence>
<name>G3HPK3_CRIGR</name>
<keyword evidence="1" id="KW-1133">Transmembrane helix</keyword>
<accession>G3HPK3</accession>
<reference evidence="3" key="1">
    <citation type="journal article" date="2011" name="Nat. Biotechnol.">
        <title>The genomic sequence of the Chinese hamster ovary (CHO)-K1 cell line.</title>
        <authorList>
            <person name="Xu X."/>
            <person name="Nagarajan H."/>
            <person name="Lewis N.E."/>
            <person name="Pan S."/>
            <person name="Cai Z."/>
            <person name="Liu X."/>
            <person name="Chen W."/>
            <person name="Xie M."/>
            <person name="Wang W."/>
            <person name="Hammond S."/>
            <person name="Andersen M.R."/>
            <person name="Neff N."/>
            <person name="Passarelli B."/>
            <person name="Koh W."/>
            <person name="Fan H.C."/>
            <person name="Wang J."/>
            <person name="Gui Y."/>
            <person name="Lee K.H."/>
            <person name="Betenbaugh M.J."/>
            <person name="Quake S.R."/>
            <person name="Famili I."/>
            <person name="Palsson B.O."/>
            <person name="Wang J."/>
        </authorList>
    </citation>
    <scope>NUCLEOTIDE SEQUENCE [LARGE SCALE GENOMIC DNA]</scope>
    <source>
        <strain evidence="3">CHO K1 cell line</strain>
    </source>
</reference>
<evidence type="ECO:0000313" key="3">
    <source>
        <dbReference type="Proteomes" id="UP000001075"/>
    </source>
</evidence>
<dbReference type="AlphaFoldDB" id="G3HPK3"/>
<proteinExistence type="predicted"/>
<organism evidence="2 3">
    <name type="scientific">Cricetulus griseus</name>
    <name type="common">Chinese hamster</name>
    <name type="synonym">Cricetulus barabensis griseus</name>
    <dbReference type="NCBI Taxonomy" id="10029"/>
    <lineage>
        <taxon>Eukaryota</taxon>
        <taxon>Metazoa</taxon>
        <taxon>Chordata</taxon>
        <taxon>Craniata</taxon>
        <taxon>Vertebrata</taxon>
        <taxon>Euteleostomi</taxon>
        <taxon>Mammalia</taxon>
        <taxon>Eutheria</taxon>
        <taxon>Euarchontoglires</taxon>
        <taxon>Glires</taxon>
        <taxon>Rodentia</taxon>
        <taxon>Myomorpha</taxon>
        <taxon>Muroidea</taxon>
        <taxon>Cricetidae</taxon>
        <taxon>Cricetinae</taxon>
        <taxon>Cricetulus</taxon>
    </lineage>
</organism>
<gene>
    <name evidence="2" type="ORF">I79_012717</name>
</gene>
<keyword evidence="1" id="KW-0812">Transmembrane</keyword>
<feature type="transmembrane region" description="Helical" evidence="1">
    <location>
        <begin position="6"/>
        <end position="30"/>
    </location>
</feature>
<dbReference type="Proteomes" id="UP000001075">
    <property type="component" value="Unassembled WGS sequence"/>
</dbReference>
<protein>
    <submittedName>
        <fullName evidence="2">Uncharacterized protein</fullName>
    </submittedName>
</protein>
<evidence type="ECO:0000313" key="2">
    <source>
        <dbReference type="EMBL" id="EGW00668.1"/>
    </source>
</evidence>